<dbReference type="InterPro" id="IPR051589">
    <property type="entry name" value="Sialate-O-sulfotransferase"/>
</dbReference>
<dbReference type="SMART" id="SM00321">
    <property type="entry name" value="WSC"/>
    <property type="match status" value="1"/>
</dbReference>
<dbReference type="PANTHER" id="PTHR45964">
    <property type="entry name" value="WSCD FAMILY MEMBER CG9164"/>
    <property type="match status" value="1"/>
</dbReference>
<dbReference type="PROSITE" id="PS51212">
    <property type="entry name" value="WSC"/>
    <property type="match status" value="1"/>
</dbReference>
<evidence type="ECO:0000313" key="4">
    <source>
        <dbReference type="Proteomes" id="UP001434883"/>
    </source>
</evidence>
<evidence type="ECO:0000313" key="3">
    <source>
        <dbReference type="EMBL" id="MEQ2193832.1"/>
    </source>
</evidence>
<evidence type="ECO:0000259" key="2">
    <source>
        <dbReference type="PROSITE" id="PS51212"/>
    </source>
</evidence>
<evidence type="ECO:0000256" key="1">
    <source>
        <dbReference type="ARBA" id="ARBA00022737"/>
    </source>
</evidence>
<sequence length="133" mass="14669">GNAIFKGCFHRPDNVTAALPFSAVIQNMSVDKCVDMCTEKEKSLAALAGEQCYCGFPTPLFSLHELEDEDMCLHRCPGEEFESCGNDKFFVVYQTQVQGRVCFLLTAQSNTVCKGKMTMEACQKSIVVGHILS</sequence>
<feature type="domain" description="WSC" evidence="2">
    <location>
        <begin position="2"/>
        <end position="96"/>
    </location>
</feature>
<accession>A0ABV0QDF1</accession>
<dbReference type="EMBL" id="JAHRIN010008725">
    <property type="protein sequence ID" value="MEQ2193832.1"/>
    <property type="molecule type" value="Genomic_DNA"/>
</dbReference>
<dbReference type="Pfam" id="PF01822">
    <property type="entry name" value="WSC"/>
    <property type="match status" value="1"/>
</dbReference>
<organism evidence="3 4">
    <name type="scientific">Xenoophorus captivus</name>
    <dbReference type="NCBI Taxonomy" id="1517983"/>
    <lineage>
        <taxon>Eukaryota</taxon>
        <taxon>Metazoa</taxon>
        <taxon>Chordata</taxon>
        <taxon>Craniata</taxon>
        <taxon>Vertebrata</taxon>
        <taxon>Euteleostomi</taxon>
        <taxon>Actinopterygii</taxon>
        <taxon>Neopterygii</taxon>
        <taxon>Teleostei</taxon>
        <taxon>Neoteleostei</taxon>
        <taxon>Acanthomorphata</taxon>
        <taxon>Ovalentaria</taxon>
        <taxon>Atherinomorphae</taxon>
        <taxon>Cyprinodontiformes</taxon>
        <taxon>Goodeidae</taxon>
        <taxon>Xenoophorus</taxon>
    </lineage>
</organism>
<protein>
    <submittedName>
        <fullName evidence="3">WSC domain-containing protein 2</fullName>
    </submittedName>
</protein>
<gene>
    <name evidence="3" type="primary">WSCD2_2</name>
    <name evidence="3" type="ORF">XENOCAPTIV_015571</name>
</gene>
<name>A0ABV0QDF1_9TELE</name>
<dbReference type="PANTHER" id="PTHR45964:SF7">
    <property type="entry name" value="SIALATE:O-SULFOTRANSFERASE 2"/>
    <property type="match status" value="1"/>
</dbReference>
<dbReference type="Proteomes" id="UP001434883">
    <property type="component" value="Unassembled WGS sequence"/>
</dbReference>
<dbReference type="InterPro" id="IPR002889">
    <property type="entry name" value="WSC_carb-bd"/>
</dbReference>
<feature type="non-terminal residue" evidence="3">
    <location>
        <position position="1"/>
    </location>
</feature>
<keyword evidence="4" id="KW-1185">Reference proteome</keyword>
<proteinExistence type="predicted"/>
<keyword evidence="1" id="KW-0677">Repeat</keyword>
<comment type="caution">
    <text evidence="3">The sequence shown here is derived from an EMBL/GenBank/DDBJ whole genome shotgun (WGS) entry which is preliminary data.</text>
</comment>
<reference evidence="3 4" key="1">
    <citation type="submission" date="2021-06" db="EMBL/GenBank/DDBJ databases">
        <authorList>
            <person name="Palmer J.M."/>
        </authorList>
    </citation>
    <scope>NUCLEOTIDE SEQUENCE [LARGE SCALE GENOMIC DNA]</scope>
    <source>
        <strain evidence="3 4">XC_2019</strain>
        <tissue evidence="3">Muscle</tissue>
    </source>
</reference>